<gene>
    <name evidence="10" type="ORF">Pcinc_033727</name>
</gene>
<dbReference type="InterPro" id="IPR037936">
    <property type="entry name" value="UNC5A-D"/>
</dbReference>
<dbReference type="InterPro" id="IPR000906">
    <property type="entry name" value="ZU5_dom"/>
</dbReference>
<evidence type="ECO:0000256" key="1">
    <source>
        <dbReference type="ARBA" id="ARBA00004167"/>
    </source>
</evidence>
<dbReference type="PANTHER" id="PTHR12582:SF47">
    <property type="entry name" value="NETRIN RECEPTOR UNC-5"/>
    <property type="match status" value="1"/>
</dbReference>
<keyword evidence="4 6" id="KW-1133">Transmembrane helix</keyword>
<evidence type="ECO:0000313" key="10">
    <source>
        <dbReference type="EMBL" id="KAK3860207.1"/>
    </source>
</evidence>
<feature type="compositionally biased region" description="Polar residues" evidence="7">
    <location>
        <begin position="118"/>
        <end position="128"/>
    </location>
</feature>
<dbReference type="PANTHER" id="PTHR12582">
    <property type="entry name" value="NETRIN RECEPTOR UNC5"/>
    <property type="match status" value="1"/>
</dbReference>
<dbReference type="GO" id="GO:0005042">
    <property type="term" value="F:netrin receptor activity"/>
    <property type="evidence" value="ECO:0007669"/>
    <property type="project" value="UniProtKB-UniRule"/>
</dbReference>
<feature type="compositionally biased region" description="Low complexity" evidence="7">
    <location>
        <begin position="369"/>
        <end position="396"/>
    </location>
</feature>
<comment type="function">
    <text evidence="6">Receptor for netrin required for axon guidance. Mediates axon repulsion of neuronal growth cones in the developing nervous system upon ligand binding.</text>
</comment>
<keyword evidence="11" id="KW-1185">Reference proteome</keyword>
<dbReference type="PROSITE" id="PS51145">
    <property type="entry name" value="ZU5"/>
    <property type="match status" value="1"/>
</dbReference>
<comment type="similarity">
    <text evidence="2 6">Belongs to the unc-5 family.</text>
</comment>
<dbReference type="InterPro" id="IPR000488">
    <property type="entry name" value="Death_dom"/>
</dbReference>
<keyword evidence="3 6" id="KW-0812">Transmembrane</keyword>
<dbReference type="Pfam" id="PF17217">
    <property type="entry name" value="UPA"/>
    <property type="match status" value="1"/>
</dbReference>
<protein>
    <recommendedName>
        <fullName evidence="6">Netrin receptor UNC5</fullName>
    </recommendedName>
</protein>
<feature type="transmembrane region" description="Helical" evidence="6">
    <location>
        <begin position="28"/>
        <end position="49"/>
    </location>
</feature>
<feature type="non-terminal residue" evidence="10">
    <location>
        <position position="1"/>
    </location>
</feature>
<evidence type="ECO:0000259" key="8">
    <source>
        <dbReference type="PROSITE" id="PS50017"/>
    </source>
</evidence>
<comment type="subcellular location">
    <subcellularLocation>
        <location evidence="6">Cell membrane</location>
        <topology evidence="6">Single-pass type I membrane protein</topology>
    </subcellularLocation>
    <subcellularLocation>
        <location evidence="1">Membrane</location>
        <topology evidence="1">Single-pass membrane protein</topology>
    </subcellularLocation>
</comment>
<dbReference type="PROSITE" id="PS50017">
    <property type="entry name" value="DEATH_DOMAIN"/>
    <property type="match status" value="1"/>
</dbReference>
<dbReference type="SUPFAM" id="SSF47986">
    <property type="entry name" value="DEATH domain"/>
    <property type="match status" value="1"/>
</dbReference>
<keyword evidence="6" id="KW-0675">Receptor</keyword>
<dbReference type="Pfam" id="PF00791">
    <property type="entry name" value="ZU5"/>
    <property type="match status" value="1"/>
</dbReference>
<accession>A0AAE1ERU2</accession>
<evidence type="ECO:0000256" key="6">
    <source>
        <dbReference type="RuleBase" id="RU367033"/>
    </source>
</evidence>
<evidence type="ECO:0000259" key="9">
    <source>
        <dbReference type="PROSITE" id="PS51145"/>
    </source>
</evidence>
<dbReference type="Gene3D" id="2.60.220.30">
    <property type="match status" value="1"/>
</dbReference>
<dbReference type="EMBL" id="JAWQEG010004792">
    <property type="protein sequence ID" value="KAK3860207.1"/>
    <property type="molecule type" value="Genomic_DNA"/>
</dbReference>
<sequence>GGRGSSVRMYGDGNTIEEARAAAVEQDVTLIVVLAVLVPLVLVLLVVVFRRVSRKDRTHAPMYEITASDYPLPFYTDSGKKVKGGLTPDLTQGVAGLAPPPTAPGLSLCYDHPYSDPASVSSGHKSSGGQAGSYEGQVGSYDGQLGSYEEHYSAPASGRGEGSITPASEHHYDVPHLRPPSADSPQPSEASHLLLPPQRGQEGGGGGSNRGGVDSNASSLEKPPRSASPASTTASEATSASRPTSATCSEAPHPPKEMGTWGEGCAWGVVTAAGGRLEVEGHGVVLTIPSGALPPDTRQTLFVAVAPKPVRTLALTERQTLLSPVVWCGPSNVSLLKPAVLSFEHCASLQHAAWQLHIFASNPSSSSASFSSTTGSSTTSSSTSSSSSASTSSSSAGDEGWSRIITMGEERIDTPVFTQLDGAQVHMMTETLQKFVLVGESAGSSAAVKQVRVVAAAPPPTPAGTLTVTLHVIQHTAAALACVRRQERGRGACLLDKPKVLMLQDCGSNLCLTLDDLAPGWLIRPGTHYKEIPFEGLWGAQTDPVSVSFSVGRAEGSGTAPLACRVVAQQKGAATTQRQVIRINSDFPYAPVTAPPTSTPLGAPRTSTVTSSSGCSSLVELTPEPGVFRLPQRLRSELCHCLDPPNARGNDWRMLAARLNVDRYLNYFACKASPTEHILDLWEARHRQPTALTDLTNVLRVMGRPDAAHILESHCGAWI</sequence>
<reference evidence="10" key="1">
    <citation type="submission" date="2023-10" db="EMBL/GenBank/DDBJ databases">
        <title>Genome assemblies of two species of porcelain crab, Petrolisthes cinctipes and Petrolisthes manimaculis (Anomura: Porcellanidae).</title>
        <authorList>
            <person name="Angst P."/>
        </authorList>
    </citation>
    <scope>NUCLEOTIDE SEQUENCE</scope>
    <source>
        <strain evidence="10">PB745_01</strain>
        <tissue evidence="10">Gill</tissue>
    </source>
</reference>
<evidence type="ECO:0000256" key="7">
    <source>
        <dbReference type="SAM" id="MobiDB-lite"/>
    </source>
</evidence>
<dbReference type="CDD" id="cd08781">
    <property type="entry name" value="Death_UNC5-like"/>
    <property type="match status" value="1"/>
</dbReference>
<keyword evidence="5 6" id="KW-0472">Membrane</keyword>
<evidence type="ECO:0000256" key="3">
    <source>
        <dbReference type="ARBA" id="ARBA00022692"/>
    </source>
</evidence>
<feature type="compositionally biased region" description="Gly residues" evidence="7">
    <location>
        <begin position="201"/>
        <end position="210"/>
    </location>
</feature>
<dbReference type="GO" id="GO:0005886">
    <property type="term" value="C:plasma membrane"/>
    <property type="evidence" value="ECO:0007669"/>
    <property type="project" value="UniProtKB-SubCell"/>
</dbReference>
<feature type="domain" description="ZU5" evidence="9">
    <location>
        <begin position="264"/>
        <end position="385"/>
    </location>
</feature>
<evidence type="ECO:0000256" key="2">
    <source>
        <dbReference type="ARBA" id="ARBA00009844"/>
    </source>
</evidence>
<evidence type="ECO:0000256" key="5">
    <source>
        <dbReference type="ARBA" id="ARBA00023136"/>
    </source>
</evidence>
<dbReference type="InterPro" id="IPR033772">
    <property type="entry name" value="UPA"/>
</dbReference>
<feature type="region of interest" description="Disordered" evidence="7">
    <location>
        <begin position="117"/>
        <end position="260"/>
    </location>
</feature>
<feature type="domain" description="Death" evidence="8">
    <location>
        <begin position="649"/>
        <end position="715"/>
    </location>
</feature>
<keyword evidence="6" id="KW-0217">Developmental protein</keyword>
<dbReference type="Pfam" id="PF00531">
    <property type="entry name" value="Death"/>
    <property type="match status" value="1"/>
</dbReference>
<name>A0AAE1ERU2_PETCI</name>
<dbReference type="FunFam" id="1.10.533.10:FF:000092">
    <property type="entry name" value="Netrin receptor unc-5"/>
    <property type="match status" value="1"/>
</dbReference>
<proteinExistence type="inferred from homology"/>
<dbReference type="AlphaFoldDB" id="A0AAE1ERU2"/>
<dbReference type="SMART" id="SM00218">
    <property type="entry name" value="ZU5"/>
    <property type="match status" value="1"/>
</dbReference>
<dbReference type="SMART" id="SM00005">
    <property type="entry name" value="DEATH"/>
    <property type="match status" value="1"/>
</dbReference>
<dbReference type="Proteomes" id="UP001286313">
    <property type="component" value="Unassembled WGS sequence"/>
</dbReference>
<keyword evidence="6" id="KW-0393">Immunoglobulin domain</keyword>
<feature type="region of interest" description="Disordered" evidence="7">
    <location>
        <begin position="369"/>
        <end position="399"/>
    </location>
</feature>
<evidence type="ECO:0000313" key="11">
    <source>
        <dbReference type="Proteomes" id="UP001286313"/>
    </source>
</evidence>
<comment type="caution">
    <text evidence="10">The sequence shown here is derived from an EMBL/GenBank/DDBJ whole genome shotgun (WGS) entry which is preliminary data.</text>
</comment>
<dbReference type="Gene3D" id="1.10.533.10">
    <property type="entry name" value="Death Domain, Fas"/>
    <property type="match status" value="1"/>
</dbReference>
<evidence type="ECO:0000256" key="4">
    <source>
        <dbReference type="ARBA" id="ARBA00022989"/>
    </source>
</evidence>
<organism evidence="10 11">
    <name type="scientific">Petrolisthes cinctipes</name>
    <name type="common">Flat porcelain crab</name>
    <dbReference type="NCBI Taxonomy" id="88211"/>
    <lineage>
        <taxon>Eukaryota</taxon>
        <taxon>Metazoa</taxon>
        <taxon>Ecdysozoa</taxon>
        <taxon>Arthropoda</taxon>
        <taxon>Crustacea</taxon>
        <taxon>Multicrustacea</taxon>
        <taxon>Malacostraca</taxon>
        <taxon>Eumalacostraca</taxon>
        <taxon>Eucarida</taxon>
        <taxon>Decapoda</taxon>
        <taxon>Pleocyemata</taxon>
        <taxon>Anomura</taxon>
        <taxon>Galatheoidea</taxon>
        <taxon>Porcellanidae</taxon>
        <taxon>Petrolisthes</taxon>
    </lineage>
</organism>
<dbReference type="GO" id="GO:0008045">
    <property type="term" value="P:motor neuron axon guidance"/>
    <property type="evidence" value="ECO:0007669"/>
    <property type="project" value="TreeGrafter"/>
</dbReference>
<feature type="compositionally biased region" description="Low complexity" evidence="7">
    <location>
        <begin position="225"/>
        <end position="247"/>
    </location>
</feature>
<dbReference type="InterPro" id="IPR011029">
    <property type="entry name" value="DEATH-like_dom_sf"/>
</dbReference>
<feature type="region of interest" description="Disordered" evidence="7">
    <location>
        <begin position="595"/>
        <end position="614"/>
    </location>
</feature>